<protein>
    <submittedName>
        <fullName evidence="2">Uncharacterized protein</fullName>
    </submittedName>
</protein>
<gene>
    <name evidence="2" type="ORF">GCM10023116_33470</name>
</gene>
<keyword evidence="1" id="KW-0472">Membrane</keyword>
<evidence type="ECO:0000313" key="2">
    <source>
        <dbReference type="EMBL" id="GAA4651064.1"/>
    </source>
</evidence>
<feature type="transmembrane region" description="Helical" evidence="1">
    <location>
        <begin position="113"/>
        <end position="137"/>
    </location>
</feature>
<name>A0ABP8V695_9GAMM</name>
<feature type="transmembrane region" description="Helical" evidence="1">
    <location>
        <begin position="63"/>
        <end position="81"/>
    </location>
</feature>
<proteinExistence type="predicted"/>
<feature type="transmembrane region" description="Helical" evidence="1">
    <location>
        <begin position="25"/>
        <end position="43"/>
    </location>
</feature>
<keyword evidence="1" id="KW-0812">Transmembrane</keyword>
<evidence type="ECO:0000313" key="3">
    <source>
        <dbReference type="Proteomes" id="UP001500604"/>
    </source>
</evidence>
<organism evidence="2 3">
    <name type="scientific">Kistimonas scapharcae</name>
    <dbReference type="NCBI Taxonomy" id="1036133"/>
    <lineage>
        <taxon>Bacteria</taxon>
        <taxon>Pseudomonadati</taxon>
        <taxon>Pseudomonadota</taxon>
        <taxon>Gammaproteobacteria</taxon>
        <taxon>Oceanospirillales</taxon>
        <taxon>Endozoicomonadaceae</taxon>
        <taxon>Kistimonas</taxon>
    </lineage>
</organism>
<accession>A0ABP8V695</accession>
<keyword evidence="3" id="KW-1185">Reference proteome</keyword>
<dbReference type="Proteomes" id="UP001500604">
    <property type="component" value="Unassembled WGS sequence"/>
</dbReference>
<keyword evidence="1" id="KW-1133">Transmembrane helix</keyword>
<sequence length="140" mass="15217">MVGIRKRTIWSISAVKTFLLNPESCEFRVILAGCIAFKIAALLMDPGKSLFNLSLLNKQVFDFLAKELFIVICGFLLGAAARGAQCSMVEGVSVAIFSVVFLEMLLIPDFQYTVPGILVLTVGVPIFFFSSFGIGLLGDE</sequence>
<comment type="caution">
    <text evidence="2">The sequence shown here is derived from an EMBL/GenBank/DDBJ whole genome shotgun (WGS) entry which is preliminary data.</text>
</comment>
<feature type="transmembrane region" description="Helical" evidence="1">
    <location>
        <begin position="88"/>
        <end position="107"/>
    </location>
</feature>
<dbReference type="EMBL" id="BAABFL010000435">
    <property type="protein sequence ID" value="GAA4651064.1"/>
    <property type="molecule type" value="Genomic_DNA"/>
</dbReference>
<reference evidence="3" key="1">
    <citation type="journal article" date="2019" name="Int. J. Syst. Evol. Microbiol.">
        <title>The Global Catalogue of Microorganisms (GCM) 10K type strain sequencing project: providing services to taxonomists for standard genome sequencing and annotation.</title>
        <authorList>
            <consortium name="The Broad Institute Genomics Platform"/>
            <consortium name="The Broad Institute Genome Sequencing Center for Infectious Disease"/>
            <person name="Wu L."/>
            <person name="Ma J."/>
        </authorList>
    </citation>
    <scope>NUCLEOTIDE SEQUENCE [LARGE SCALE GENOMIC DNA]</scope>
    <source>
        <strain evidence="3">JCM 17805</strain>
    </source>
</reference>
<evidence type="ECO:0000256" key="1">
    <source>
        <dbReference type="SAM" id="Phobius"/>
    </source>
</evidence>